<sequence>MSTTQFDPLQIHPKTGELFLRLPSPHDNIIITPPRMSDAPTIVSYMNDPALYYWLEGPPFPYLPQHAEEWLTKIKTDTDAARERLDRANEEHGDAPPVVVPCWPIRSLREVREDGSELFIGDITLVRERWPDLEDKEAKATLERANAAKEDGDPSIVWCIGDYLAPSHHGKGIMTAAIRTLLDKWAIPRMGVRQIRVETFTDNIGSRRVFEKLGFVFEKTVPLERRVLNSGRRIEGMDILWWKADS</sequence>
<dbReference type="SUPFAM" id="SSF55729">
    <property type="entry name" value="Acyl-CoA N-acyltransferases (Nat)"/>
    <property type="match status" value="1"/>
</dbReference>
<protein>
    <submittedName>
        <fullName evidence="2">Acyl-CoA N-acyltransferase</fullName>
    </submittedName>
</protein>
<dbReference type="Proteomes" id="UP000193067">
    <property type="component" value="Unassembled WGS sequence"/>
</dbReference>
<evidence type="ECO:0000259" key="1">
    <source>
        <dbReference type="PROSITE" id="PS51186"/>
    </source>
</evidence>
<keyword evidence="3" id="KW-1185">Reference proteome</keyword>
<dbReference type="PANTHER" id="PTHR43328:SF1">
    <property type="entry name" value="N-ACETYLTRANSFERASE DOMAIN-CONTAINING PROTEIN"/>
    <property type="match status" value="1"/>
</dbReference>
<keyword evidence="2" id="KW-0808">Transferase</keyword>
<dbReference type="InterPro" id="IPR016181">
    <property type="entry name" value="Acyl_CoA_acyltransferase"/>
</dbReference>
<proteinExistence type="predicted"/>
<dbReference type="InterPro" id="IPR000182">
    <property type="entry name" value="GNAT_dom"/>
</dbReference>
<dbReference type="Pfam" id="PF13302">
    <property type="entry name" value="Acetyltransf_3"/>
    <property type="match status" value="1"/>
</dbReference>
<feature type="domain" description="N-acetyltransferase" evidence="1">
    <location>
        <begin position="72"/>
        <end position="246"/>
    </location>
</feature>
<name>A0A1Y2IQ31_TRAC3</name>
<dbReference type="OrthoDB" id="630895at2759"/>
<dbReference type="EMBL" id="KZ084101">
    <property type="protein sequence ID" value="OSD03197.1"/>
    <property type="molecule type" value="Genomic_DNA"/>
</dbReference>
<dbReference type="AlphaFoldDB" id="A0A1Y2IQ31"/>
<reference evidence="2 3" key="1">
    <citation type="journal article" date="2015" name="Biotechnol. Biofuels">
        <title>Enhanced degradation of softwood versus hardwood by the white-rot fungus Pycnoporus coccineus.</title>
        <authorList>
            <person name="Couturier M."/>
            <person name="Navarro D."/>
            <person name="Chevret D."/>
            <person name="Henrissat B."/>
            <person name="Piumi F."/>
            <person name="Ruiz-Duenas F.J."/>
            <person name="Martinez A.T."/>
            <person name="Grigoriev I.V."/>
            <person name="Riley R."/>
            <person name="Lipzen A."/>
            <person name="Berrin J.G."/>
            <person name="Master E.R."/>
            <person name="Rosso M.N."/>
        </authorList>
    </citation>
    <scope>NUCLEOTIDE SEQUENCE [LARGE SCALE GENOMIC DNA]</scope>
    <source>
        <strain evidence="2 3">BRFM310</strain>
    </source>
</reference>
<dbReference type="PANTHER" id="PTHR43328">
    <property type="entry name" value="ACETYLTRANSFERASE-RELATED"/>
    <property type="match status" value="1"/>
</dbReference>
<dbReference type="Gene3D" id="3.40.630.30">
    <property type="match status" value="1"/>
</dbReference>
<organism evidence="2 3">
    <name type="scientific">Trametes coccinea (strain BRFM310)</name>
    <name type="common">Pycnoporus coccineus</name>
    <dbReference type="NCBI Taxonomy" id="1353009"/>
    <lineage>
        <taxon>Eukaryota</taxon>
        <taxon>Fungi</taxon>
        <taxon>Dikarya</taxon>
        <taxon>Basidiomycota</taxon>
        <taxon>Agaricomycotina</taxon>
        <taxon>Agaricomycetes</taxon>
        <taxon>Polyporales</taxon>
        <taxon>Polyporaceae</taxon>
        <taxon>Trametes</taxon>
    </lineage>
</organism>
<evidence type="ECO:0000313" key="3">
    <source>
        <dbReference type="Proteomes" id="UP000193067"/>
    </source>
</evidence>
<gene>
    <name evidence="2" type="ORF">PYCCODRAFT_1434616</name>
</gene>
<dbReference type="GO" id="GO:0016747">
    <property type="term" value="F:acyltransferase activity, transferring groups other than amino-acyl groups"/>
    <property type="evidence" value="ECO:0007669"/>
    <property type="project" value="InterPro"/>
</dbReference>
<keyword evidence="2" id="KW-0012">Acyltransferase</keyword>
<dbReference type="STRING" id="1353009.A0A1Y2IQ31"/>
<accession>A0A1Y2IQ31</accession>
<dbReference type="PROSITE" id="PS51186">
    <property type="entry name" value="GNAT"/>
    <property type="match status" value="1"/>
</dbReference>
<evidence type="ECO:0000313" key="2">
    <source>
        <dbReference type="EMBL" id="OSD03197.1"/>
    </source>
</evidence>